<gene>
    <name evidence="1" type="ORF">FH608_049855</name>
</gene>
<accession>A0A5P9YST8</accession>
<keyword evidence="2" id="KW-1185">Reference proteome</keyword>
<dbReference type="EMBL" id="VDLX02000039">
    <property type="protein sequence ID" value="KAB8182699.1"/>
    <property type="molecule type" value="Genomic_DNA"/>
</dbReference>
<dbReference type="PANTHER" id="PTHR37314:SF4">
    <property type="entry name" value="UPF0700 TRANSMEMBRANE PROTEIN YOAK"/>
    <property type="match status" value="1"/>
</dbReference>
<dbReference type="Gene3D" id="1.20.1250.20">
    <property type="entry name" value="MFS general substrate transporter like domains"/>
    <property type="match status" value="1"/>
</dbReference>
<dbReference type="AlphaFoldDB" id="A0A5C4UV60"/>
<dbReference type="InterPro" id="IPR036259">
    <property type="entry name" value="MFS_trans_sf"/>
</dbReference>
<evidence type="ECO:0000313" key="1">
    <source>
        <dbReference type="EMBL" id="KAB8182699.1"/>
    </source>
</evidence>
<protein>
    <submittedName>
        <fullName evidence="1">DUF1275 domain-containing protein</fullName>
    </submittedName>
</protein>
<organism evidence="1 2">
    <name type="scientific">Nonomuraea phyllanthi</name>
    <dbReference type="NCBI Taxonomy" id="2219224"/>
    <lineage>
        <taxon>Bacteria</taxon>
        <taxon>Bacillati</taxon>
        <taxon>Actinomycetota</taxon>
        <taxon>Actinomycetes</taxon>
        <taxon>Streptosporangiales</taxon>
        <taxon>Streptosporangiaceae</taxon>
        <taxon>Nonomuraea</taxon>
    </lineage>
</organism>
<dbReference type="OrthoDB" id="4272751at2"/>
<reference evidence="1 2" key="1">
    <citation type="submission" date="2019-10" db="EMBL/GenBank/DDBJ databases">
        <title>Nonomuraea sp. nov., isolated from Phyllanthus amarus.</title>
        <authorList>
            <person name="Klykleung N."/>
            <person name="Tanasupawat S."/>
        </authorList>
    </citation>
    <scope>NUCLEOTIDE SEQUENCE [LARGE SCALE GENOMIC DNA]</scope>
    <source>
        <strain evidence="1 2">PA1-10</strain>
    </source>
</reference>
<dbReference type="Proteomes" id="UP000312512">
    <property type="component" value="Unassembled WGS sequence"/>
</dbReference>
<accession>A0A5C4UV60</accession>
<name>A0A5C4UV60_9ACTN</name>
<dbReference type="Pfam" id="PF06912">
    <property type="entry name" value="DUF1275"/>
    <property type="match status" value="1"/>
</dbReference>
<dbReference type="PANTHER" id="PTHR37314">
    <property type="entry name" value="SLR0142 PROTEIN"/>
    <property type="match status" value="1"/>
</dbReference>
<evidence type="ECO:0000313" key="2">
    <source>
        <dbReference type="Proteomes" id="UP000312512"/>
    </source>
</evidence>
<comment type="caution">
    <text evidence="1">The sequence shown here is derived from an EMBL/GenBank/DDBJ whole genome shotgun (WGS) entry which is preliminary data.</text>
</comment>
<proteinExistence type="predicted"/>
<sequence length="269" mass="27309">MSGPREGRPPGGAARRLAPRSRHDSRHPAPPEHPPPGARPVKPGLRWVADELFPRGNPHGVLPVLLILLAMVTGFVDAVSFLGLGHVFVANMTGNIVFLGFALAGSQEIMIWAPALALACFAAGAWSAGLLARRMGNARLAFAVTAAAHTLLVVAAVAVALAAGHDATGPRASLIGVLAYGMGLQNASVRALGVPDLVTNVLTTTLTGLAADAPGRAAFRRAVSVVAMLLGGLAGAALFLTVGPAPPLGAAAALLAIVAVIAFRRCRRG</sequence>
<dbReference type="InterPro" id="IPR010699">
    <property type="entry name" value="DUF1275"/>
</dbReference>